<protein>
    <recommendedName>
        <fullName evidence="3">DUF1127 domain-containing protein</fullName>
    </recommendedName>
</protein>
<dbReference type="EMBL" id="BSNL01000001">
    <property type="protein sequence ID" value="GLQ27103.1"/>
    <property type="molecule type" value="Genomic_DNA"/>
</dbReference>
<organism evidence="1 2">
    <name type="scientific">Sulfitobacter pacificus</name>
    <dbReference type="NCBI Taxonomy" id="1499314"/>
    <lineage>
        <taxon>Bacteria</taxon>
        <taxon>Pseudomonadati</taxon>
        <taxon>Pseudomonadota</taxon>
        <taxon>Alphaproteobacteria</taxon>
        <taxon>Rhodobacterales</taxon>
        <taxon>Roseobacteraceae</taxon>
        <taxon>Sulfitobacter</taxon>
    </lineage>
</organism>
<reference evidence="1" key="2">
    <citation type="submission" date="2023-01" db="EMBL/GenBank/DDBJ databases">
        <title>Draft genome sequence of Sulfitobacter pacificus strain NBRC 109915.</title>
        <authorList>
            <person name="Sun Q."/>
            <person name="Mori K."/>
        </authorList>
    </citation>
    <scope>NUCLEOTIDE SEQUENCE</scope>
    <source>
        <strain evidence="1">NBRC 109915</strain>
    </source>
</reference>
<accession>A0ABQ5VJ09</accession>
<gene>
    <name evidence="1" type="ORF">GCM10007927_19060</name>
</gene>
<evidence type="ECO:0008006" key="3">
    <source>
        <dbReference type="Google" id="ProtNLM"/>
    </source>
</evidence>
<sequence length="101" mass="11407">MLVQRVTQSKEAHIMAYQDFASSSKDASAVLSHEITATRNFFARIGAAFERTINVLAVASTGQRRVEQVQMLKAKSDAELAELGIKRDDIIHFVFRDLYYL</sequence>
<proteinExistence type="predicted"/>
<keyword evidence="2" id="KW-1185">Reference proteome</keyword>
<name>A0ABQ5VJ09_9RHOB</name>
<evidence type="ECO:0000313" key="1">
    <source>
        <dbReference type="EMBL" id="GLQ27103.1"/>
    </source>
</evidence>
<evidence type="ECO:0000313" key="2">
    <source>
        <dbReference type="Proteomes" id="UP001161388"/>
    </source>
</evidence>
<reference evidence="1" key="1">
    <citation type="journal article" date="2014" name="Int. J. Syst. Evol. Microbiol.">
        <title>Complete genome of a new Firmicutes species belonging to the dominant human colonic microbiota ('Ruminococcus bicirculans') reveals two chromosomes and a selective capacity to utilize plant glucans.</title>
        <authorList>
            <consortium name="NISC Comparative Sequencing Program"/>
            <person name="Wegmann U."/>
            <person name="Louis P."/>
            <person name="Goesmann A."/>
            <person name="Henrissat B."/>
            <person name="Duncan S.H."/>
            <person name="Flint H.J."/>
        </authorList>
    </citation>
    <scope>NUCLEOTIDE SEQUENCE</scope>
    <source>
        <strain evidence="1">NBRC 109915</strain>
    </source>
</reference>
<dbReference type="Proteomes" id="UP001161388">
    <property type="component" value="Unassembled WGS sequence"/>
</dbReference>
<comment type="caution">
    <text evidence="1">The sequence shown here is derived from an EMBL/GenBank/DDBJ whole genome shotgun (WGS) entry which is preliminary data.</text>
</comment>